<keyword evidence="2" id="KW-0472">Membrane</keyword>
<feature type="transmembrane region" description="Helical" evidence="2">
    <location>
        <begin position="145"/>
        <end position="163"/>
    </location>
</feature>
<evidence type="ECO:0000256" key="2">
    <source>
        <dbReference type="SAM" id="Phobius"/>
    </source>
</evidence>
<reference evidence="3 4" key="1">
    <citation type="submission" date="2018-08" db="EMBL/GenBank/DDBJ databases">
        <title>Genomic Encyclopedia of Type Strains, Phase IV (KMG-IV): sequencing the most valuable type-strain genomes for metagenomic binning, comparative biology and taxonomic classification.</title>
        <authorList>
            <person name="Goeker M."/>
        </authorList>
    </citation>
    <scope>NUCLEOTIDE SEQUENCE [LARGE SCALE GENOMIC DNA]</scope>
    <source>
        <strain evidence="3 4">DSM 23923</strain>
    </source>
</reference>
<dbReference type="AlphaFoldDB" id="A0A347ZVG5"/>
<feature type="region of interest" description="Disordered" evidence="1">
    <location>
        <begin position="1"/>
        <end position="102"/>
    </location>
</feature>
<dbReference type="RefSeq" id="WP_116225475.1">
    <property type="nucleotide sequence ID" value="NZ_AP018437.1"/>
</dbReference>
<name>A0A347ZVG5_9CHLR</name>
<feature type="compositionally biased region" description="Basic and acidic residues" evidence="1">
    <location>
        <begin position="83"/>
        <end position="102"/>
    </location>
</feature>
<comment type="caution">
    <text evidence="3">The sequence shown here is derived from an EMBL/GenBank/DDBJ whole genome shotgun (WGS) entry which is preliminary data.</text>
</comment>
<feature type="transmembrane region" description="Helical" evidence="2">
    <location>
        <begin position="266"/>
        <end position="284"/>
    </location>
</feature>
<dbReference type="Proteomes" id="UP000256388">
    <property type="component" value="Unassembled WGS sequence"/>
</dbReference>
<evidence type="ECO:0000313" key="4">
    <source>
        <dbReference type="Proteomes" id="UP000256388"/>
    </source>
</evidence>
<keyword evidence="2" id="KW-0812">Transmembrane</keyword>
<dbReference type="EMBL" id="QUMS01000003">
    <property type="protein sequence ID" value="REG06993.1"/>
    <property type="molecule type" value="Genomic_DNA"/>
</dbReference>
<evidence type="ECO:0000313" key="3">
    <source>
        <dbReference type="EMBL" id="REG06993.1"/>
    </source>
</evidence>
<feature type="transmembrane region" description="Helical" evidence="2">
    <location>
        <begin position="175"/>
        <end position="193"/>
    </location>
</feature>
<feature type="transmembrane region" description="Helical" evidence="2">
    <location>
        <begin position="199"/>
        <end position="218"/>
    </location>
</feature>
<feature type="transmembrane region" description="Helical" evidence="2">
    <location>
        <begin position="239"/>
        <end position="260"/>
    </location>
</feature>
<organism evidence="3 4">
    <name type="scientific">Pelolinea submarina</name>
    <dbReference type="NCBI Taxonomy" id="913107"/>
    <lineage>
        <taxon>Bacteria</taxon>
        <taxon>Bacillati</taxon>
        <taxon>Chloroflexota</taxon>
        <taxon>Anaerolineae</taxon>
        <taxon>Anaerolineales</taxon>
        <taxon>Anaerolineaceae</taxon>
        <taxon>Pelolinea</taxon>
    </lineage>
</organism>
<accession>A0A347ZVG5</accession>
<dbReference type="OrthoDB" id="166436at2"/>
<feature type="compositionally biased region" description="Basic and acidic residues" evidence="1">
    <location>
        <begin position="42"/>
        <end position="63"/>
    </location>
</feature>
<protein>
    <recommendedName>
        <fullName evidence="5">DUF5668 domain-containing protein</fullName>
    </recommendedName>
</protein>
<keyword evidence="2" id="KW-1133">Transmembrane helix</keyword>
<gene>
    <name evidence="3" type="ORF">DFR64_2195</name>
</gene>
<sequence>MATKKEKPQAENMPAQEEPLDMEITSPQQEPAPRKKAAKKPKIVDVKAKEPVQDTMVKSDVKAQKSAQAKPKEKIVVEPQESTEQKSEEKAEPALKEKPASTEFKPEAEKYAGIDRSALVFGGGLLIMGIVLTLGRLLAIPFGVFLWPFIFIIPGVLVLLAALGSSASSGEGLSILGGILTSLGILFLAQSISGWWASWAYAWTLVAPTSVGFAQVLYGQQQNREEIIKSGRRLTKLGLTMFAIGFVFFELVLGVSGYGLNRLGLPVFPMMLIFAGLLVLVNSMRRNRH</sequence>
<feature type="transmembrane region" description="Helical" evidence="2">
    <location>
        <begin position="118"/>
        <end position="139"/>
    </location>
</feature>
<evidence type="ECO:0000256" key="1">
    <source>
        <dbReference type="SAM" id="MobiDB-lite"/>
    </source>
</evidence>
<keyword evidence="4" id="KW-1185">Reference proteome</keyword>
<evidence type="ECO:0008006" key="5">
    <source>
        <dbReference type="Google" id="ProtNLM"/>
    </source>
</evidence>
<proteinExistence type="predicted"/>